<keyword evidence="3" id="KW-1185">Reference proteome</keyword>
<name>A0A2N8KP85_9BURK</name>
<dbReference type="PROSITE" id="PS50883">
    <property type="entry name" value="EAL"/>
    <property type="match status" value="1"/>
</dbReference>
<dbReference type="InterPro" id="IPR001633">
    <property type="entry name" value="EAL_dom"/>
</dbReference>
<organism evidence="2 3">
    <name type="scientific">Achromobacter pulmonis</name>
    <dbReference type="NCBI Taxonomy" id="1389932"/>
    <lineage>
        <taxon>Bacteria</taxon>
        <taxon>Pseudomonadati</taxon>
        <taxon>Pseudomonadota</taxon>
        <taxon>Betaproteobacteria</taxon>
        <taxon>Burkholderiales</taxon>
        <taxon>Alcaligenaceae</taxon>
        <taxon>Achromobacter</taxon>
    </lineage>
</organism>
<dbReference type="SMART" id="SM00052">
    <property type="entry name" value="EAL"/>
    <property type="match status" value="1"/>
</dbReference>
<reference evidence="2 3" key="1">
    <citation type="submission" date="2018-01" db="EMBL/GenBank/DDBJ databases">
        <title>The draft genome of an aniline degradation strain ANB-1.</title>
        <authorList>
            <person name="Zhang L."/>
            <person name="Jiang J."/>
        </authorList>
    </citation>
    <scope>NUCLEOTIDE SEQUENCE [LARGE SCALE GENOMIC DNA]</scope>
    <source>
        <strain evidence="2 3">ANB-1</strain>
    </source>
</reference>
<dbReference type="GO" id="GO:0071111">
    <property type="term" value="F:cyclic-guanylate-specific phosphodiesterase activity"/>
    <property type="evidence" value="ECO:0007669"/>
    <property type="project" value="InterPro"/>
</dbReference>
<evidence type="ECO:0000313" key="2">
    <source>
        <dbReference type="EMBL" id="PND35266.1"/>
    </source>
</evidence>
<feature type="domain" description="EAL" evidence="1">
    <location>
        <begin position="11"/>
        <end position="265"/>
    </location>
</feature>
<accession>A0A2N8KP85</accession>
<sequence>MTSNHEASTGSVASDDEIAALVNGKDGLRVLLQPQVDLLTGRIVSAEALARWHHPRLGIVMPGEFIPAINRLGLDRAFFERVSLRAIDMLLTLRRAGIAVPLAVNAPASTLSDERAVDFLLGRIHAAELPASLLRVELTEDQPIRELDVLRAALLKLENAGCEVSLDDFGTGHASLKLLSAIPLSEVKIDQYFVTRMRRSAVAFEVLRAAAELANRLGRRVVAEGVENVADIPALRAAGCRYGQGFALGRPMPLDELMMRLRTQRERGEALAAPIPYASTWLDAYDDARQDAPPARRTRHVTTQ</sequence>
<dbReference type="EMBL" id="POQS01000001">
    <property type="protein sequence ID" value="PND35266.1"/>
    <property type="molecule type" value="Genomic_DNA"/>
</dbReference>
<evidence type="ECO:0000259" key="1">
    <source>
        <dbReference type="PROSITE" id="PS50883"/>
    </source>
</evidence>
<dbReference type="Pfam" id="PF00563">
    <property type="entry name" value="EAL"/>
    <property type="match status" value="1"/>
</dbReference>
<dbReference type="Gene3D" id="3.20.20.450">
    <property type="entry name" value="EAL domain"/>
    <property type="match status" value="1"/>
</dbReference>
<dbReference type="Proteomes" id="UP000235994">
    <property type="component" value="Unassembled WGS sequence"/>
</dbReference>
<dbReference type="RefSeq" id="WP_102771207.1">
    <property type="nucleotide sequence ID" value="NZ_POQS01000001.1"/>
</dbReference>
<protein>
    <submittedName>
        <fullName evidence="2">EAL domain-containing protein</fullName>
    </submittedName>
</protein>
<dbReference type="CDD" id="cd01948">
    <property type="entry name" value="EAL"/>
    <property type="match status" value="1"/>
</dbReference>
<comment type="caution">
    <text evidence="2">The sequence shown here is derived from an EMBL/GenBank/DDBJ whole genome shotgun (WGS) entry which is preliminary data.</text>
</comment>
<dbReference type="SUPFAM" id="SSF141868">
    <property type="entry name" value="EAL domain-like"/>
    <property type="match status" value="1"/>
</dbReference>
<gene>
    <name evidence="2" type="ORF">C1I89_02435</name>
</gene>
<dbReference type="InterPro" id="IPR050706">
    <property type="entry name" value="Cyclic-di-GMP_PDE-like"/>
</dbReference>
<dbReference type="PANTHER" id="PTHR33121:SF79">
    <property type="entry name" value="CYCLIC DI-GMP PHOSPHODIESTERASE PDED-RELATED"/>
    <property type="match status" value="1"/>
</dbReference>
<proteinExistence type="predicted"/>
<dbReference type="AlphaFoldDB" id="A0A2N8KP85"/>
<evidence type="ECO:0000313" key="3">
    <source>
        <dbReference type="Proteomes" id="UP000235994"/>
    </source>
</evidence>
<dbReference type="InterPro" id="IPR035919">
    <property type="entry name" value="EAL_sf"/>
</dbReference>
<dbReference type="PANTHER" id="PTHR33121">
    <property type="entry name" value="CYCLIC DI-GMP PHOSPHODIESTERASE PDEF"/>
    <property type="match status" value="1"/>
</dbReference>